<keyword evidence="7 9" id="KW-0663">Pyridoxal phosphate</keyword>
<dbReference type="AlphaFoldDB" id="Q2W3K8"/>
<dbReference type="InterPro" id="IPR015421">
    <property type="entry name" value="PyrdxlP-dep_Trfase_major"/>
</dbReference>
<dbReference type="HAMAP" id="MF_00834">
    <property type="entry name" value="BioA"/>
    <property type="match status" value="1"/>
</dbReference>
<evidence type="ECO:0000256" key="6">
    <source>
        <dbReference type="ARBA" id="ARBA00022756"/>
    </source>
</evidence>
<dbReference type="Gene3D" id="3.90.1150.10">
    <property type="entry name" value="Aspartate Aminotransferase, domain 1"/>
    <property type="match status" value="1"/>
</dbReference>
<keyword evidence="4 9" id="KW-0808">Transferase</keyword>
<dbReference type="PANTHER" id="PTHR42684">
    <property type="entry name" value="ADENOSYLMETHIONINE-8-AMINO-7-OXONONANOATE AMINOTRANSFERASE"/>
    <property type="match status" value="1"/>
</dbReference>
<comment type="catalytic activity">
    <reaction evidence="8 9">
        <text>(8S)-8-amino-7-oxononanoate + S-adenosyl-L-methionine = S-adenosyl-4-methylsulfanyl-2-oxobutanoate + (7R,8S)-7,8-diammoniononanoate</text>
        <dbReference type="Rhea" id="RHEA:16861"/>
        <dbReference type="ChEBI" id="CHEBI:16490"/>
        <dbReference type="ChEBI" id="CHEBI:59789"/>
        <dbReference type="ChEBI" id="CHEBI:149468"/>
        <dbReference type="ChEBI" id="CHEBI:149469"/>
        <dbReference type="EC" id="2.6.1.62"/>
    </reaction>
</comment>
<dbReference type="PANTHER" id="PTHR42684:SF3">
    <property type="entry name" value="ADENOSYLMETHIONINE-8-AMINO-7-OXONONANOATE AMINOTRANSFERASE"/>
    <property type="match status" value="1"/>
</dbReference>
<dbReference type="NCBIfam" id="TIGR00508">
    <property type="entry name" value="bioA"/>
    <property type="match status" value="1"/>
</dbReference>
<comment type="similarity">
    <text evidence="9">Belongs to the class-III pyridoxal-phosphate-dependent aminotransferase family. BioA subfamily.</text>
</comment>
<evidence type="ECO:0000313" key="10">
    <source>
        <dbReference type="EMBL" id="BAE51567.1"/>
    </source>
</evidence>
<feature type="binding site" evidence="9">
    <location>
        <position position="404"/>
    </location>
    <ligand>
        <name>substrate</name>
    </ligand>
</feature>
<protein>
    <recommendedName>
        <fullName evidence="9">Adenosylmethionine-8-amino-7-oxononanoate aminotransferase</fullName>
        <ecNumber evidence="9">2.6.1.62</ecNumber>
    </recommendedName>
    <alternativeName>
        <fullName evidence="9">7,8-diamino-pelargonic acid aminotransferase</fullName>
        <shortName evidence="9">DAPA AT</shortName>
        <shortName evidence="9">DAPA aminotransferase</shortName>
    </alternativeName>
    <alternativeName>
        <fullName evidence="9">7,8-diaminononanoate synthase</fullName>
        <shortName evidence="9">DANS</shortName>
    </alternativeName>
    <alternativeName>
        <fullName evidence="9">Diaminopelargonic acid synthase</fullName>
    </alternativeName>
</protein>
<dbReference type="InterPro" id="IPR049704">
    <property type="entry name" value="Aminotrans_3_PPA_site"/>
</dbReference>
<accession>Q2W3K8</accession>
<name>Q2W3K8_PARM1</name>
<feature type="binding site" evidence="9">
    <location>
        <begin position="315"/>
        <end position="316"/>
    </location>
    <ligand>
        <name>pyridoxal 5'-phosphate</name>
        <dbReference type="ChEBI" id="CHEBI:597326"/>
    </ligand>
</feature>
<dbReference type="RefSeq" id="WP_011385142.1">
    <property type="nucleotide sequence ID" value="NC_007626.1"/>
</dbReference>
<organism evidence="10 11">
    <name type="scientific">Paramagnetospirillum magneticum (strain ATCC 700264 / AMB-1)</name>
    <name type="common">Magnetospirillum magneticum</name>
    <dbReference type="NCBI Taxonomy" id="342108"/>
    <lineage>
        <taxon>Bacteria</taxon>
        <taxon>Pseudomonadati</taxon>
        <taxon>Pseudomonadota</taxon>
        <taxon>Alphaproteobacteria</taxon>
        <taxon>Rhodospirillales</taxon>
        <taxon>Magnetospirillaceae</taxon>
        <taxon>Paramagnetospirillum</taxon>
    </lineage>
</organism>
<dbReference type="STRING" id="342108.amb2763"/>
<evidence type="ECO:0000256" key="3">
    <source>
        <dbReference type="ARBA" id="ARBA00022576"/>
    </source>
</evidence>
<sequence>MTLSYDELRALDARHVWHPFTQAGTAQPAILALGARGSTIYAADGREYLDLVSSWWVNLHGHANPAIAQAVADQAGRLEQVIFADFTHEPAARLAHRVCKRLPGDLNRVFYSDDGSTAVEVALKLAHQYWRNHGQHRSTYIAFEGGYHGDTAGAMSAGHSSGYFGAWKEMLFPVETVPFPATWNGDETVEDKEQAALDALDLLFAANPDHVAAVIIEPLIQGASGMRMCRPDFLRKLEAKVRDNGSLLILDEVMTGFGRTGEIFACVKAGITPDLICLSKGLTGGFLPLSVTVARDGIFEAFLGQDLSRAFLHGHSYTANPLGCAAGLTSIDLLESAACQQRIGAIEAIHRRRLDGLKGLSNVAHTRLTGTVAALDVIGGGKGYEAGIGPKLKAAFLERGLLLRPLGNVLYLLPPYCITDAELERAWDAVDEVLRSLAK</sequence>
<dbReference type="HOGENOM" id="CLU_016922_4_3_5"/>
<dbReference type="InterPro" id="IPR015422">
    <property type="entry name" value="PyrdxlP-dep_Trfase_small"/>
</dbReference>
<dbReference type="GO" id="GO:0004141">
    <property type="term" value="F:dethiobiotin synthase activity"/>
    <property type="evidence" value="ECO:0007669"/>
    <property type="project" value="TreeGrafter"/>
</dbReference>
<proteinExistence type="inferred from homology"/>
<comment type="subunit">
    <text evidence="9">Homodimer.</text>
</comment>
<keyword evidence="3 9" id="KW-0032">Aminotransferase</keyword>
<evidence type="ECO:0000256" key="4">
    <source>
        <dbReference type="ARBA" id="ARBA00022679"/>
    </source>
</evidence>
<dbReference type="OrthoDB" id="9801834at2"/>
<dbReference type="NCBIfam" id="NF004624">
    <property type="entry name" value="PRK05964.1"/>
    <property type="match status" value="1"/>
</dbReference>
<evidence type="ECO:0000256" key="9">
    <source>
        <dbReference type="HAMAP-Rule" id="MF_00834"/>
    </source>
</evidence>
<feature type="binding site" evidence="9">
    <location>
        <position position="55"/>
    </location>
    <ligand>
        <name>substrate</name>
    </ligand>
</feature>
<dbReference type="FunFam" id="3.40.640.10:FF:000004">
    <property type="entry name" value="Acetylornithine aminotransferase"/>
    <property type="match status" value="1"/>
</dbReference>
<dbReference type="EC" id="2.6.1.62" evidence="9"/>
<dbReference type="SUPFAM" id="SSF53383">
    <property type="entry name" value="PLP-dependent transferases"/>
    <property type="match status" value="1"/>
</dbReference>
<reference evidence="10 11" key="1">
    <citation type="journal article" date="2005" name="DNA Res.">
        <title>Complete genome sequence of the facultative anaerobic magnetotactic bacterium Magnetospirillum sp. strain AMB-1.</title>
        <authorList>
            <person name="Matsunaga T."/>
            <person name="Okamura Y."/>
            <person name="Fukuda Y."/>
            <person name="Wahyudi A.T."/>
            <person name="Murase Y."/>
            <person name="Takeyama H."/>
        </authorList>
    </citation>
    <scope>NUCLEOTIDE SEQUENCE [LARGE SCALE GENOMIC DNA]</scope>
    <source>
        <strain evidence="11">ATCC 700264 / AMB-1</strain>
    </source>
</reference>
<comment type="cofactor">
    <cofactor evidence="1 9">
        <name>pyridoxal 5'-phosphate</name>
        <dbReference type="ChEBI" id="CHEBI:597326"/>
    </cofactor>
</comment>
<evidence type="ECO:0000256" key="8">
    <source>
        <dbReference type="ARBA" id="ARBA00048449"/>
    </source>
</evidence>
<feature type="binding site" evidence="9">
    <location>
        <position position="314"/>
    </location>
    <ligand>
        <name>substrate</name>
    </ligand>
</feature>
<dbReference type="Gene3D" id="3.40.640.10">
    <property type="entry name" value="Type I PLP-dependent aspartate aminotransferase-like (Major domain)"/>
    <property type="match status" value="1"/>
</dbReference>
<keyword evidence="11" id="KW-1185">Reference proteome</keyword>
<feature type="site" description="Participates in the substrate recognition with KAPA and in a stacking interaction with the adenine ring of SAM" evidence="9">
    <location>
        <position position="20"/>
    </location>
</feature>
<comment type="function">
    <text evidence="9">Catalyzes the transfer of the alpha-amino group from S-adenosyl-L-methionine (SAM) to 7-keto-8-aminopelargonic acid (KAPA) to form 7,8-diaminopelargonic acid (DAPA). It is the only aminotransferase known to utilize SAM as an amino donor.</text>
</comment>
<dbReference type="Proteomes" id="UP000007058">
    <property type="component" value="Chromosome"/>
</dbReference>
<feature type="binding site" evidence="9">
    <location>
        <position position="280"/>
    </location>
    <ligand>
        <name>substrate</name>
    </ligand>
</feature>
<dbReference type="PROSITE" id="PS00600">
    <property type="entry name" value="AA_TRANSFER_CLASS_3"/>
    <property type="match status" value="1"/>
</dbReference>
<evidence type="ECO:0000256" key="7">
    <source>
        <dbReference type="ARBA" id="ARBA00022898"/>
    </source>
</evidence>
<keyword evidence="6 9" id="KW-0093">Biotin biosynthesis</keyword>
<dbReference type="UniPathway" id="UPA00078">
    <property type="reaction ID" value="UER00160"/>
</dbReference>
<feature type="binding site" evidence="9">
    <location>
        <position position="251"/>
    </location>
    <ligand>
        <name>pyridoxal 5'-phosphate</name>
        <dbReference type="ChEBI" id="CHEBI:597326"/>
    </ligand>
</feature>
<feature type="modified residue" description="N6-(pyridoxal phosphate)lysine" evidence="9">
    <location>
        <position position="280"/>
    </location>
</feature>
<feature type="binding site" evidence="9">
    <location>
        <begin position="115"/>
        <end position="116"/>
    </location>
    <ligand>
        <name>pyridoxal 5'-phosphate</name>
        <dbReference type="ChEBI" id="CHEBI:597326"/>
    </ligand>
</feature>
<gene>
    <name evidence="9" type="primary">bioA</name>
    <name evidence="10" type="ordered locus">amb2763</name>
</gene>
<dbReference type="GO" id="GO:0030170">
    <property type="term" value="F:pyridoxal phosphate binding"/>
    <property type="evidence" value="ECO:0007669"/>
    <property type="project" value="UniProtKB-UniRule"/>
</dbReference>
<dbReference type="KEGG" id="mag:amb2763"/>
<dbReference type="InterPro" id="IPR005815">
    <property type="entry name" value="BioA"/>
</dbReference>
<dbReference type="GO" id="GO:0009102">
    <property type="term" value="P:biotin biosynthetic process"/>
    <property type="evidence" value="ECO:0007669"/>
    <property type="project" value="UniProtKB-UniRule"/>
</dbReference>
<evidence type="ECO:0000256" key="2">
    <source>
        <dbReference type="ARBA" id="ARBA00005063"/>
    </source>
</evidence>
<dbReference type="InterPro" id="IPR005814">
    <property type="entry name" value="Aminotrans_3"/>
</dbReference>
<feature type="binding site" evidence="9">
    <location>
        <position position="147"/>
    </location>
    <ligand>
        <name>substrate</name>
    </ligand>
</feature>
<dbReference type="CDD" id="cd00610">
    <property type="entry name" value="OAT_like"/>
    <property type="match status" value="1"/>
</dbReference>
<keyword evidence="9" id="KW-0963">Cytoplasm</keyword>
<evidence type="ECO:0000256" key="1">
    <source>
        <dbReference type="ARBA" id="ARBA00001933"/>
    </source>
</evidence>
<keyword evidence="5 9" id="KW-0949">S-adenosyl-L-methionine</keyword>
<evidence type="ECO:0000313" key="11">
    <source>
        <dbReference type="Proteomes" id="UP000007058"/>
    </source>
</evidence>
<dbReference type="Pfam" id="PF00202">
    <property type="entry name" value="Aminotran_3"/>
    <property type="match status" value="1"/>
</dbReference>
<dbReference type="EMBL" id="AP007255">
    <property type="protein sequence ID" value="BAE51567.1"/>
    <property type="molecule type" value="Genomic_DNA"/>
</dbReference>
<dbReference type="GO" id="GO:0005737">
    <property type="term" value="C:cytoplasm"/>
    <property type="evidence" value="ECO:0007669"/>
    <property type="project" value="UniProtKB-SubCell"/>
</dbReference>
<evidence type="ECO:0000256" key="5">
    <source>
        <dbReference type="ARBA" id="ARBA00022691"/>
    </source>
</evidence>
<comment type="subcellular location">
    <subcellularLocation>
        <location evidence="9">Cytoplasm</location>
    </subcellularLocation>
</comment>
<dbReference type="GO" id="GO:0004015">
    <property type="term" value="F:adenosylmethionine-8-amino-7-oxononanoate transaminase activity"/>
    <property type="evidence" value="ECO:0007669"/>
    <property type="project" value="UniProtKB-UniRule"/>
</dbReference>
<dbReference type="InterPro" id="IPR015424">
    <property type="entry name" value="PyrdxlP-dep_Trfase"/>
</dbReference>
<comment type="pathway">
    <text evidence="2 9">Cofactor biosynthesis; biotin biosynthesis; 7,8-diaminononanoate from 8-amino-7-oxononanoate (SAM route): step 1/1.</text>
</comment>